<dbReference type="Pfam" id="PF04101">
    <property type="entry name" value="Glyco_tran_28_C"/>
    <property type="match status" value="1"/>
</dbReference>
<evidence type="ECO:0000259" key="12">
    <source>
        <dbReference type="Pfam" id="PF04101"/>
    </source>
</evidence>
<dbReference type="PANTHER" id="PTHR21015">
    <property type="entry name" value="UDP-N-ACETYLGLUCOSAMINE--N-ACETYLMURAMYL-(PENTAPEPTIDE) PYROPHOSPHORYL-UNDECAPRENOL N-ACETYLGLUCOSAMINE TRANSFERASE 1"/>
    <property type="match status" value="1"/>
</dbReference>
<sequence>MKKRILISTGGSGGHVIPATAFYDHLKENFEVYLTLDNRGSKFINQNKYNFEIISSPRLTLNFIKLPLTFISLIISILRSIFYLKNKKIDILIGTGGYMSVPFCIAAKILNIKIYLFEPNMVIGRSNKFLLKLSTKLFCYSDKIINFPEKYINKMIIINHIFRKEIYNFNNCIKEEIDKKINLLVVGGSQGAKIFDKEIKNSILDLSKKYKLMIYHQASSSDFSNLEFFYKENNIDNKLFNFQENIFQYIKEANLAITRAGASTLSELAFFKVPFIAIPYKFATDNHQLENALNYEYNGCCWILKEKEFDQDKLTSLLINIIENKDDYLNKKNNLEKFCYQNTWNNINEKVISSLNEN</sequence>
<keyword evidence="10" id="KW-1133">Transmembrane helix</keyword>
<evidence type="ECO:0000256" key="10">
    <source>
        <dbReference type="SAM" id="Phobius"/>
    </source>
</evidence>
<gene>
    <name evidence="13" type="ORF">METZ01_LOCUS160237</name>
</gene>
<dbReference type="CDD" id="cd03785">
    <property type="entry name" value="GT28_MurG"/>
    <property type="match status" value="1"/>
</dbReference>
<keyword evidence="9" id="KW-0961">Cell wall biogenesis/degradation</keyword>
<dbReference type="InterPro" id="IPR004276">
    <property type="entry name" value="GlycoTrans_28_N"/>
</dbReference>
<dbReference type="InterPro" id="IPR006009">
    <property type="entry name" value="GlcNAc_MurG"/>
</dbReference>
<evidence type="ECO:0000256" key="8">
    <source>
        <dbReference type="ARBA" id="ARBA00023306"/>
    </source>
</evidence>
<evidence type="ECO:0000256" key="2">
    <source>
        <dbReference type="ARBA" id="ARBA00022618"/>
    </source>
</evidence>
<evidence type="ECO:0000256" key="3">
    <source>
        <dbReference type="ARBA" id="ARBA00022676"/>
    </source>
</evidence>
<reference evidence="13" key="1">
    <citation type="submission" date="2018-05" db="EMBL/GenBank/DDBJ databases">
        <authorList>
            <person name="Lanie J.A."/>
            <person name="Ng W.-L."/>
            <person name="Kazmierczak K.M."/>
            <person name="Andrzejewski T.M."/>
            <person name="Davidsen T.M."/>
            <person name="Wayne K.J."/>
            <person name="Tettelin H."/>
            <person name="Glass J.I."/>
            <person name="Rusch D."/>
            <person name="Podicherti R."/>
            <person name="Tsui H.-C.T."/>
            <person name="Winkler M.E."/>
        </authorList>
    </citation>
    <scope>NUCLEOTIDE SEQUENCE</scope>
</reference>
<keyword evidence="3" id="KW-0328">Glycosyltransferase</keyword>
<evidence type="ECO:0000313" key="13">
    <source>
        <dbReference type="EMBL" id="SVB07383.1"/>
    </source>
</evidence>
<keyword evidence="6" id="KW-0573">Peptidoglycan synthesis</keyword>
<keyword evidence="8" id="KW-0131">Cell cycle</keyword>
<evidence type="ECO:0000256" key="1">
    <source>
        <dbReference type="ARBA" id="ARBA00022475"/>
    </source>
</evidence>
<dbReference type="Pfam" id="PF03033">
    <property type="entry name" value="Glyco_transf_28"/>
    <property type="match status" value="1"/>
</dbReference>
<dbReference type="PANTHER" id="PTHR21015:SF22">
    <property type="entry name" value="GLYCOSYLTRANSFERASE"/>
    <property type="match status" value="1"/>
</dbReference>
<keyword evidence="10" id="KW-0812">Transmembrane</keyword>
<feature type="transmembrane region" description="Helical" evidence="10">
    <location>
        <begin position="63"/>
        <end position="84"/>
    </location>
</feature>
<evidence type="ECO:0000256" key="6">
    <source>
        <dbReference type="ARBA" id="ARBA00022984"/>
    </source>
</evidence>
<evidence type="ECO:0000256" key="9">
    <source>
        <dbReference type="ARBA" id="ARBA00023316"/>
    </source>
</evidence>
<evidence type="ECO:0000256" key="7">
    <source>
        <dbReference type="ARBA" id="ARBA00023136"/>
    </source>
</evidence>
<dbReference type="EMBL" id="UINC01027696">
    <property type="protein sequence ID" value="SVB07383.1"/>
    <property type="molecule type" value="Genomic_DNA"/>
</dbReference>
<feature type="domain" description="Glycosyl transferase family 28 C-terminal" evidence="12">
    <location>
        <begin position="183"/>
        <end position="334"/>
    </location>
</feature>
<evidence type="ECO:0000259" key="11">
    <source>
        <dbReference type="Pfam" id="PF03033"/>
    </source>
</evidence>
<dbReference type="GO" id="GO:0008360">
    <property type="term" value="P:regulation of cell shape"/>
    <property type="evidence" value="ECO:0007669"/>
    <property type="project" value="UniProtKB-KW"/>
</dbReference>
<name>A0A382B298_9ZZZZ</name>
<evidence type="ECO:0000256" key="5">
    <source>
        <dbReference type="ARBA" id="ARBA00022960"/>
    </source>
</evidence>
<keyword evidence="2" id="KW-0132">Cell division</keyword>
<accession>A0A382B298</accession>
<dbReference type="GO" id="GO:0071555">
    <property type="term" value="P:cell wall organization"/>
    <property type="evidence" value="ECO:0007669"/>
    <property type="project" value="UniProtKB-KW"/>
</dbReference>
<protein>
    <recommendedName>
        <fullName evidence="14">Glycosyl transferase family 28 C-terminal domain-containing protein</fullName>
    </recommendedName>
</protein>
<evidence type="ECO:0008006" key="14">
    <source>
        <dbReference type="Google" id="ProtNLM"/>
    </source>
</evidence>
<dbReference type="GO" id="GO:0050511">
    <property type="term" value="F:undecaprenyldiphospho-muramoylpentapeptide beta-N-acetylglucosaminyltransferase activity"/>
    <property type="evidence" value="ECO:0007669"/>
    <property type="project" value="InterPro"/>
</dbReference>
<proteinExistence type="inferred from homology"/>
<keyword evidence="4" id="KW-0808">Transferase</keyword>
<dbReference type="HAMAP" id="MF_00033">
    <property type="entry name" value="MurG"/>
    <property type="match status" value="1"/>
</dbReference>
<keyword evidence="1" id="KW-1003">Cell membrane</keyword>
<dbReference type="GO" id="GO:0051301">
    <property type="term" value="P:cell division"/>
    <property type="evidence" value="ECO:0007669"/>
    <property type="project" value="UniProtKB-KW"/>
</dbReference>
<keyword evidence="7 10" id="KW-0472">Membrane</keyword>
<organism evidence="13">
    <name type="scientific">marine metagenome</name>
    <dbReference type="NCBI Taxonomy" id="408172"/>
    <lineage>
        <taxon>unclassified sequences</taxon>
        <taxon>metagenomes</taxon>
        <taxon>ecological metagenomes</taxon>
    </lineage>
</organism>
<evidence type="ECO:0000256" key="4">
    <source>
        <dbReference type="ARBA" id="ARBA00022679"/>
    </source>
</evidence>
<dbReference type="GO" id="GO:0005975">
    <property type="term" value="P:carbohydrate metabolic process"/>
    <property type="evidence" value="ECO:0007669"/>
    <property type="project" value="InterPro"/>
</dbReference>
<keyword evidence="5" id="KW-0133">Cell shape</keyword>
<dbReference type="GO" id="GO:0009252">
    <property type="term" value="P:peptidoglycan biosynthetic process"/>
    <property type="evidence" value="ECO:0007669"/>
    <property type="project" value="UniProtKB-KW"/>
</dbReference>
<dbReference type="SUPFAM" id="SSF53756">
    <property type="entry name" value="UDP-Glycosyltransferase/glycogen phosphorylase"/>
    <property type="match status" value="1"/>
</dbReference>
<dbReference type="InterPro" id="IPR007235">
    <property type="entry name" value="Glyco_trans_28_C"/>
</dbReference>
<feature type="domain" description="Glycosyltransferase family 28 N-terminal" evidence="11">
    <location>
        <begin position="5"/>
        <end position="137"/>
    </location>
</feature>
<dbReference type="AlphaFoldDB" id="A0A382B298"/>
<dbReference type="Gene3D" id="3.40.50.2000">
    <property type="entry name" value="Glycogen Phosphorylase B"/>
    <property type="match status" value="2"/>
</dbReference>